<comment type="caution">
    <text evidence="2">The sequence shown here is derived from an EMBL/GenBank/DDBJ whole genome shotgun (WGS) entry which is preliminary data.</text>
</comment>
<proteinExistence type="predicted"/>
<dbReference type="Proteomes" id="UP000751190">
    <property type="component" value="Unassembled WGS sequence"/>
</dbReference>
<feature type="region of interest" description="Disordered" evidence="1">
    <location>
        <begin position="332"/>
        <end position="360"/>
    </location>
</feature>
<accession>A0A8J5XJ64</accession>
<evidence type="ECO:0000256" key="1">
    <source>
        <dbReference type="SAM" id="MobiDB-lite"/>
    </source>
</evidence>
<name>A0A8J5XJ64_DIALT</name>
<dbReference type="EMBL" id="JAGTXO010000010">
    <property type="protein sequence ID" value="KAG8465553.1"/>
    <property type="molecule type" value="Genomic_DNA"/>
</dbReference>
<reference evidence="2" key="1">
    <citation type="submission" date="2021-05" db="EMBL/GenBank/DDBJ databases">
        <title>The genome of the haptophyte Pavlova lutheri (Diacronema luteri, Pavlovales) - a model for lipid biosynthesis in eukaryotic algae.</title>
        <authorList>
            <person name="Hulatt C.J."/>
            <person name="Posewitz M.C."/>
        </authorList>
    </citation>
    <scope>NUCLEOTIDE SEQUENCE</scope>
    <source>
        <strain evidence="2">NIVA-4/92</strain>
    </source>
</reference>
<sequence length="669" mass="70544">MSRIGGRGAVAQPQAFRAAGPARPVGIAAFGSRHQAAAQRIQSAHRGKLVRAQLGQLKQLHHELVDLYASQIQAVIRGKLVRARLGDGAPNATHRAVAAPNALPRPHQNRRQQAQAQTTPPPVLLASKPHAPAAQPDAASRRTPPGLRPDDAAVRVQARARGRRARDERRALQRRAGEEREARARSQAAQRIQTAKRGADARSLARRHRRERDEARAQADAAAARARAESNAAAVRVQQSYRGAAGRRSAAELRAARAEAARRSSAERSAASAIQARARGRAARRALVRSGAEARGVGRAGGAALAAAAGRQPALRASRDATVRGAMAARRHALARGERDDEGKALAHSGHGGLATSATSAAARVRDSGWAFGGARGEESESSSLGLSGEVIYVPALAIRHPHLYTQRRRTAAASSAPSLSASHPREWVTGTGSLSREYVGANDGEHGPPSCFNSPGHVHPPHSPPLSTFGGAPADGWRAGSAASHARGEAGDGLRALLALQGAQAEIAASLPVRDAVRVEHLLRRKDDAMLSYLRERIAFDSAREQLGMLDTNGHPATELRAAAPLRAELDILGAHVEAQRRHYAQALEALSLEAAVVLPADELQRLHDVHAELERAMRASLRNHEAARPSHHARARANGGAAEWSAEALARGGGAGGDVDSAVCTVQ</sequence>
<dbReference type="PROSITE" id="PS50096">
    <property type="entry name" value="IQ"/>
    <property type="match status" value="5"/>
</dbReference>
<feature type="compositionally biased region" description="Low complexity" evidence="1">
    <location>
        <begin position="412"/>
        <end position="423"/>
    </location>
</feature>
<dbReference type="AlphaFoldDB" id="A0A8J5XJ64"/>
<organism evidence="2 3">
    <name type="scientific">Diacronema lutheri</name>
    <name type="common">Unicellular marine alga</name>
    <name type="synonym">Monochrysis lutheri</name>
    <dbReference type="NCBI Taxonomy" id="2081491"/>
    <lineage>
        <taxon>Eukaryota</taxon>
        <taxon>Haptista</taxon>
        <taxon>Haptophyta</taxon>
        <taxon>Pavlovophyceae</taxon>
        <taxon>Pavlovales</taxon>
        <taxon>Pavlovaceae</taxon>
        <taxon>Diacronema</taxon>
    </lineage>
</organism>
<evidence type="ECO:0000313" key="2">
    <source>
        <dbReference type="EMBL" id="KAG8465553.1"/>
    </source>
</evidence>
<evidence type="ECO:0000313" key="3">
    <source>
        <dbReference type="Proteomes" id="UP000751190"/>
    </source>
</evidence>
<feature type="compositionally biased region" description="Basic and acidic residues" evidence="1">
    <location>
        <begin position="335"/>
        <end position="345"/>
    </location>
</feature>
<keyword evidence="3" id="KW-1185">Reference proteome</keyword>
<gene>
    <name evidence="2" type="ORF">KFE25_002860</name>
</gene>
<feature type="region of interest" description="Disordered" evidence="1">
    <location>
        <begin position="97"/>
        <end position="225"/>
    </location>
</feature>
<protein>
    <submittedName>
        <fullName evidence="2">Uncharacterized protein</fullName>
    </submittedName>
</protein>
<feature type="compositionally biased region" description="Low complexity" evidence="1">
    <location>
        <begin position="185"/>
        <end position="195"/>
    </location>
</feature>
<feature type="compositionally biased region" description="Basic and acidic residues" evidence="1">
    <location>
        <begin position="165"/>
        <end position="184"/>
    </location>
</feature>
<dbReference type="OrthoDB" id="10682868at2759"/>
<feature type="region of interest" description="Disordered" evidence="1">
    <location>
        <begin position="409"/>
        <end position="431"/>
    </location>
</feature>